<dbReference type="OrthoDB" id="10252587at2759"/>
<evidence type="ECO:0000313" key="8">
    <source>
        <dbReference type="EMBL" id="VDN58863.1"/>
    </source>
</evidence>
<dbReference type="GO" id="GO:0000811">
    <property type="term" value="C:GINS complex"/>
    <property type="evidence" value="ECO:0007669"/>
    <property type="project" value="UniProtKB-UniRule"/>
</dbReference>
<dbReference type="InterPro" id="IPR036224">
    <property type="entry name" value="GINS_bundle-like_dom_sf"/>
</dbReference>
<evidence type="ECO:0000256" key="5">
    <source>
        <dbReference type="RuleBase" id="RU368085"/>
    </source>
</evidence>
<dbReference type="AlphaFoldDB" id="A0A0N4UCN5"/>
<dbReference type="Pfam" id="PF05916">
    <property type="entry name" value="Sld5"/>
    <property type="match status" value="1"/>
</dbReference>
<name>A0A0N4UCN5_DRAME</name>
<reference evidence="8 10" key="2">
    <citation type="submission" date="2018-11" db="EMBL/GenBank/DDBJ databases">
        <authorList>
            <consortium name="Pathogen Informatics"/>
        </authorList>
    </citation>
    <scope>NUCLEOTIDE SEQUENCE [LARGE SCALE GENOMIC DNA]</scope>
</reference>
<dbReference type="InterPro" id="IPR021151">
    <property type="entry name" value="GINS_A"/>
</dbReference>
<dbReference type="Proteomes" id="UP000038040">
    <property type="component" value="Unplaced"/>
</dbReference>
<evidence type="ECO:0000313" key="10">
    <source>
        <dbReference type="Proteomes" id="UP000274756"/>
    </source>
</evidence>
<comment type="subunit">
    <text evidence="5">Component of the GINS complex.</text>
</comment>
<organism evidence="9 11">
    <name type="scientific">Dracunculus medinensis</name>
    <name type="common">Guinea worm</name>
    <dbReference type="NCBI Taxonomy" id="318479"/>
    <lineage>
        <taxon>Eukaryota</taxon>
        <taxon>Metazoa</taxon>
        <taxon>Ecdysozoa</taxon>
        <taxon>Nematoda</taxon>
        <taxon>Chromadorea</taxon>
        <taxon>Rhabditida</taxon>
        <taxon>Spirurina</taxon>
        <taxon>Dracunculoidea</taxon>
        <taxon>Dracunculidae</taxon>
        <taxon>Dracunculus</taxon>
    </lineage>
</organism>
<comment type="similarity">
    <text evidence="2 5">Belongs to the GINS1/PSF1 family.</text>
</comment>
<dbReference type="Pfam" id="PF24997">
    <property type="entry name" value="PSF1_C"/>
    <property type="match status" value="1"/>
</dbReference>
<keyword evidence="3 5" id="KW-0235">DNA replication</keyword>
<dbReference type="Proteomes" id="UP000274756">
    <property type="component" value="Unassembled WGS sequence"/>
</dbReference>
<evidence type="ECO:0000313" key="9">
    <source>
        <dbReference type="Proteomes" id="UP000038040"/>
    </source>
</evidence>
<proteinExistence type="inferred from homology"/>
<sequence length="155" mass="17511">MVCSSQMQSDSVSQSQSSSAVIRARQALIDYIKRCCCAYVNHRMELIKRLRWKHGGILPNSVKENLSTAEVEWFNEYNKLLADYQASLSDKGLNLMSSLLPPKELYVQVRALRDFGEFETTDGTVIVLNENSLHNLPIQDCDMLIKQGVLEVVGD</sequence>
<dbReference type="EMBL" id="UYYG01001173">
    <property type="protein sequence ID" value="VDN58863.1"/>
    <property type="molecule type" value="Genomic_DNA"/>
</dbReference>
<feature type="domain" description="GINS subunit" evidence="6">
    <location>
        <begin position="27"/>
        <end position="87"/>
    </location>
</feature>
<dbReference type="GO" id="GO:1902983">
    <property type="term" value="P:DNA strand elongation involved in mitotic DNA replication"/>
    <property type="evidence" value="ECO:0007669"/>
    <property type="project" value="TreeGrafter"/>
</dbReference>
<evidence type="ECO:0000259" key="6">
    <source>
        <dbReference type="Pfam" id="PF05916"/>
    </source>
</evidence>
<accession>A0A0N4UCN5</accession>
<dbReference type="InterPro" id="IPR005339">
    <property type="entry name" value="GINS_Psf1"/>
</dbReference>
<evidence type="ECO:0000256" key="3">
    <source>
        <dbReference type="ARBA" id="ARBA00022705"/>
    </source>
</evidence>
<dbReference type="PANTHER" id="PTHR12914:SF2">
    <property type="entry name" value="DNA REPLICATION COMPLEX GINS PROTEIN PSF1"/>
    <property type="match status" value="1"/>
</dbReference>
<dbReference type="WBParaSite" id="DME_0000503701-mRNA-1">
    <property type="protein sequence ID" value="DME_0000503701-mRNA-1"/>
    <property type="gene ID" value="DME_0000503701"/>
</dbReference>
<evidence type="ECO:0000259" key="7">
    <source>
        <dbReference type="Pfam" id="PF24997"/>
    </source>
</evidence>
<dbReference type="InterPro" id="IPR056783">
    <property type="entry name" value="PSF1_C"/>
</dbReference>
<evidence type="ECO:0000256" key="4">
    <source>
        <dbReference type="ARBA" id="ARBA00023242"/>
    </source>
</evidence>
<comment type="subcellular location">
    <subcellularLocation>
        <location evidence="1 5">Nucleus</location>
    </subcellularLocation>
</comment>
<dbReference type="CDD" id="cd11710">
    <property type="entry name" value="GINS_A_psf1"/>
    <property type="match status" value="1"/>
</dbReference>
<protein>
    <recommendedName>
        <fullName evidence="5">DNA replication complex GINS protein PSF1</fullName>
    </recommendedName>
</protein>
<dbReference type="Gene3D" id="1.20.58.1030">
    <property type="match status" value="1"/>
</dbReference>
<evidence type="ECO:0000313" key="11">
    <source>
        <dbReference type="WBParaSite" id="DME_0000503701-mRNA-1"/>
    </source>
</evidence>
<dbReference type="SUPFAM" id="SSF158573">
    <property type="entry name" value="GINS helical bundle-like"/>
    <property type="match status" value="1"/>
</dbReference>
<keyword evidence="10" id="KW-1185">Reference proteome</keyword>
<dbReference type="STRING" id="318479.A0A0N4UCN5"/>
<evidence type="ECO:0000256" key="2">
    <source>
        <dbReference type="ARBA" id="ARBA00006677"/>
    </source>
</evidence>
<reference evidence="11" key="1">
    <citation type="submission" date="2017-02" db="UniProtKB">
        <authorList>
            <consortium name="WormBaseParasite"/>
        </authorList>
    </citation>
    <scope>IDENTIFICATION</scope>
</reference>
<dbReference type="PANTHER" id="PTHR12914">
    <property type="entry name" value="PARTNER OF SLD5"/>
    <property type="match status" value="1"/>
</dbReference>
<dbReference type="CDD" id="cd21696">
    <property type="entry name" value="GINS_B_Psf1"/>
    <property type="match status" value="1"/>
</dbReference>
<evidence type="ECO:0000256" key="1">
    <source>
        <dbReference type="ARBA" id="ARBA00004123"/>
    </source>
</evidence>
<gene>
    <name evidence="8" type="ORF">DME_LOCUS8836</name>
</gene>
<keyword evidence="4 5" id="KW-0539">Nucleus</keyword>
<comment type="function">
    <text evidence="5">Required for correct functioning of the GINS complex, a complex that plays an essential role in the initiation of DNA replication, and progression of DNA replication forks. GINS complex seems to bind preferentially to single-stranded DNA.</text>
</comment>
<feature type="domain" description="DNA replication complex GINS protein PSF1 C-terminal" evidence="7">
    <location>
        <begin position="103"/>
        <end position="151"/>
    </location>
</feature>